<dbReference type="SUPFAM" id="SSF53092">
    <property type="entry name" value="Creatinase/prolidase N-terminal domain"/>
    <property type="match status" value="1"/>
</dbReference>
<dbReference type="EMBL" id="QLMK01000003">
    <property type="protein sequence ID" value="RAK31064.1"/>
    <property type="molecule type" value="Genomic_DNA"/>
</dbReference>
<organism evidence="4 5">
    <name type="scientific">Falsochrobactrum ovis</name>
    <dbReference type="NCBI Taxonomy" id="1293442"/>
    <lineage>
        <taxon>Bacteria</taxon>
        <taxon>Pseudomonadati</taxon>
        <taxon>Pseudomonadota</taxon>
        <taxon>Alphaproteobacteria</taxon>
        <taxon>Hyphomicrobiales</taxon>
        <taxon>Brucellaceae</taxon>
        <taxon>Falsochrobactrum</taxon>
    </lineage>
</organism>
<sequence>MNIKAQPPKISIAERQQRLARLRLVLEKQGIGAILLGSTESLFYYTGLSWQASERFLGAIITPTELIYIVPAFELSRVQSMPHLPGDIRIWQEEENSAALVASLLKRNELLAIDDAVPLFVYNALKQELGAERLLDGGPIIREQRICKSAAEIEIIQYAMDLTMEVQRRAYDYIRPGVSASEVVRFIDEQHRALGSTGSSFCIVSFGVVTSLPHGAEGEQFYQSGDVILVDTGCRIDGYHSDITRTYMKDPADDEFARIWAIEREAQQAVFEAAQLGVACSDLDTAARAVLVKHGLGPDYKLPGLPHRAGHGLGLEIHEAPYIVRGNSLPLTEGMCFSNEPMVVLPDRFGVRLEDHIFMTAEGPRWFTLPAKSPTEPFGHPHAPEKDQQ</sequence>
<dbReference type="Proteomes" id="UP000249453">
    <property type="component" value="Unassembled WGS sequence"/>
</dbReference>
<dbReference type="AlphaFoldDB" id="A0A364JWP1"/>
<evidence type="ECO:0000313" key="5">
    <source>
        <dbReference type="Proteomes" id="UP000249453"/>
    </source>
</evidence>
<dbReference type="Pfam" id="PF00557">
    <property type="entry name" value="Peptidase_M24"/>
    <property type="match status" value="1"/>
</dbReference>
<evidence type="ECO:0000259" key="2">
    <source>
        <dbReference type="Pfam" id="PF00557"/>
    </source>
</evidence>
<accession>A0A364JWP1</accession>
<evidence type="ECO:0000256" key="1">
    <source>
        <dbReference type="SAM" id="MobiDB-lite"/>
    </source>
</evidence>
<dbReference type="PANTHER" id="PTHR46112">
    <property type="entry name" value="AMINOPEPTIDASE"/>
    <property type="match status" value="1"/>
</dbReference>
<dbReference type="InterPro" id="IPR036005">
    <property type="entry name" value="Creatinase/aminopeptidase-like"/>
</dbReference>
<dbReference type="Gene3D" id="3.90.230.10">
    <property type="entry name" value="Creatinase/methionine aminopeptidase superfamily"/>
    <property type="match status" value="1"/>
</dbReference>
<dbReference type="RefSeq" id="WP_111574822.1">
    <property type="nucleotide sequence ID" value="NZ_JBHEEY010000002.1"/>
</dbReference>
<feature type="domain" description="Peptidase M24" evidence="2">
    <location>
        <begin position="155"/>
        <end position="360"/>
    </location>
</feature>
<name>A0A364JWP1_9HYPH</name>
<reference evidence="4 5" key="1">
    <citation type="submission" date="2018-06" db="EMBL/GenBank/DDBJ databases">
        <title>Genomic Encyclopedia of Type Strains, Phase IV (KMG-IV): sequencing the most valuable type-strain genomes for metagenomic binning, comparative biology and taxonomic classification.</title>
        <authorList>
            <person name="Goeker M."/>
        </authorList>
    </citation>
    <scope>NUCLEOTIDE SEQUENCE [LARGE SCALE GENOMIC DNA]</scope>
    <source>
        <strain evidence="4 5">DSM 26720</strain>
    </source>
</reference>
<proteinExistence type="predicted"/>
<protein>
    <submittedName>
        <fullName evidence="4">Xaa-Pro dipeptidase</fullName>
    </submittedName>
</protein>
<dbReference type="Pfam" id="PF01321">
    <property type="entry name" value="Creatinase_N"/>
    <property type="match status" value="1"/>
</dbReference>
<evidence type="ECO:0000313" key="4">
    <source>
        <dbReference type="EMBL" id="RAK31064.1"/>
    </source>
</evidence>
<dbReference type="Gene3D" id="3.40.350.10">
    <property type="entry name" value="Creatinase/prolidase N-terminal domain"/>
    <property type="match status" value="1"/>
</dbReference>
<dbReference type="OrthoDB" id="9806388at2"/>
<feature type="region of interest" description="Disordered" evidence="1">
    <location>
        <begin position="370"/>
        <end position="389"/>
    </location>
</feature>
<dbReference type="PANTHER" id="PTHR46112:SF3">
    <property type="entry name" value="AMINOPEPTIDASE YPDF"/>
    <property type="match status" value="1"/>
</dbReference>
<keyword evidence="5" id="KW-1185">Reference proteome</keyword>
<dbReference type="InterPro" id="IPR029149">
    <property type="entry name" value="Creatin/AminoP/Spt16_N"/>
</dbReference>
<gene>
    <name evidence="4" type="ORF">C7374_103203</name>
</gene>
<evidence type="ECO:0000259" key="3">
    <source>
        <dbReference type="Pfam" id="PF01321"/>
    </source>
</evidence>
<dbReference type="InterPro" id="IPR000994">
    <property type="entry name" value="Pept_M24"/>
</dbReference>
<dbReference type="InterPro" id="IPR050659">
    <property type="entry name" value="Peptidase_M24B"/>
</dbReference>
<feature type="domain" description="Creatinase N-terminal" evidence="3">
    <location>
        <begin position="18"/>
        <end position="147"/>
    </location>
</feature>
<dbReference type="SUPFAM" id="SSF55920">
    <property type="entry name" value="Creatinase/aminopeptidase"/>
    <property type="match status" value="1"/>
</dbReference>
<comment type="caution">
    <text evidence="4">The sequence shown here is derived from an EMBL/GenBank/DDBJ whole genome shotgun (WGS) entry which is preliminary data.</text>
</comment>
<dbReference type="InterPro" id="IPR000587">
    <property type="entry name" value="Creatinase_N"/>
</dbReference>